<evidence type="ECO:0000256" key="1">
    <source>
        <dbReference type="ARBA" id="ARBA00000085"/>
    </source>
</evidence>
<dbReference type="SMART" id="SM00304">
    <property type="entry name" value="HAMP"/>
    <property type="match status" value="1"/>
</dbReference>
<evidence type="ECO:0000259" key="11">
    <source>
        <dbReference type="PROSITE" id="PS50109"/>
    </source>
</evidence>
<evidence type="ECO:0000256" key="5">
    <source>
        <dbReference type="ARBA" id="ARBA00022553"/>
    </source>
</evidence>
<keyword evidence="6" id="KW-0808">Transferase</keyword>
<dbReference type="InterPro" id="IPR036890">
    <property type="entry name" value="HATPase_C_sf"/>
</dbReference>
<dbReference type="GO" id="GO:0005886">
    <property type="term" value="C:plasma membrane"/>
    <property type="evidence" value="ECO:0007669"/>
    <property type="project" value="UniProtKB-SubCell"/>
</dbReference>
<evidence type="ECO:0000256" key="6">
    <source>
        <dbReference type="ARBA" id="ARBA00022679"/>
    </source>
</evidence>
<dbReference type="AlphaFoldDB" id="A0AAW7YC63"/>
<protein>
    <recommendedName>
        <fullName evidence="3">histidine kinase</fullName>
        <ecNumber evidence="3">2.7.13.3</ecNumber>
    </recommendedName>
</protein>
<dbReference type="Pfam" id="PF16750">
    <property type="entry name" value="HK_sensor"/>
    <property type="match status" value="1"/>
</dbReference>
<name>A0AAW7YC63_9GAMM</name>
<comment type="subcellular location">
    <subcellularLocation>
        <location evidence="2">Cell membrane</location>
        <topology evidence="2">Multi-pass membrane protein</topology>
    </subcellularLocation>
</comment>
<keyword evidence="5" id="KW-0597">Phosphoprotein</keyword>
<dbReference type="GO" id="GO:0000155">
    <property type="term" value="F:phosphorelay sensor kinase activity"/>
    <property type="evidence" value="ECO:0007669"/>
    <property type="project" value="InterPro"/>
</dbReference>
<dbReference type="GO" id="GO:0005524">
    <property type="term" value="F:ATP binding"/>
    <property type="evidence" value="ECO:0007669"/>
    <property type="project" value="UniProtKB-KW"/>
</dbReference>
<reference evidence="13" key="1">
    <citation type="submission" date="2023-07" db="EMBL/GenBank/DDBJ databases">
        <title>Genome content predicts the carbon catabolic preferences of heterotrophic bacteria.</title>
        <authorList>
            <person name="Gralka M."/>
        </authorList>
    </citation>
    <scope>NUCLEOTIDE SEQUENCE</scope>
    <source>
        <strain evidence="13">G2M05</strain>
    </source>
</reference>
<organism evidence="13 14">
    <name type="scientific">Photobacterium sanguinicancri</name>
    <dbReference type="NCBI Taxonomy" id="875932"/>
    <lineage>
        <taxon>Bacteria</taxon>
        <taxon>Pseudomonadati</taxon>
        <taxon>Pseudomonadota</taxon>
        <taxon>Gammaproteobacteria</taxon>
        <taxon>Vibrionales</taxon>
        <taxon>Vibrionaceae</taxon>
        <taxon>Photobacterium</taxon>
    </lineage>
</organism>
<keyword evidence="4" id="KW-1003">Cell membrane</keyword>
<keyword evidence="7" id="KW-0547">Nucleotide-binding</keyword>
<dbReference type="SUPFAM" id="SSF55874">
    <property type="entry name" value="ATPase domain of HSP90 chaperone/DNA topoisomerase II/histidine kinase"/>
    <property type="match status" value="1"/>
</dbReference>
<dbReference type="Gene3D" id="3.30.450.170">
    <property type="entry name" value="Two-component histidine kinase, sensor domain"/>
    <property type="match status" value="1"/>
</dbReference>
<dbReference type="InterPro" id="IPR003660">
    <property type="entry name" value="HAMP_dom"/>
</dbReference>
<dbReference type="Pfam" id="PF00512">
    <property type="entry name" value="HisKA"/>
    <property type="match status" value="1"/>
</dbReference>
<dbReference type="SUPFAM" id="SSF158472">
    <property type="entry name" value="HAMP domain-like"/>
    <property type="match status" value="1"/>
</dbReference>
<dbReference type="Gene3D" id="1.10.287.130">
    <property type="match status" value="1"/>
</dbReference>
<dbReference type="CDD" id="cd00075">
    <property type="entry name" value="HATPase"/>
    <property type="match status" value="1"/>
</dbReference>
<dbReference type="InterPro" id="IPR004358">
    <property type="entry name" value="Sig_transdc_His_kin-like_C"/>
</dbReference>
<evidence type="ECO:0000256" key="10">
    <source>
        <dbReference type="SAM" id="Phobius"/>
    </source>
</evidence>
<evidence type="ECO:0000256" key="7">
    <source>
        <dbReference type="ARBA" id="ARBA00022741"/>
    </source>
</evidence>
<evidence type="ECO:0000256" key="8">
    <source>
        <dbReference type="ARBA" id="ARBA00022777"/>
    </source>
</evidence>
<feature type="transmembrane region" description="Helical" evidence="10">
    <location>
        <begin position="177"/>
        <end position="199"/>
    </location>
</feature>
<keyword evidence="10" id="KW-0472">Membrane</keyword>
<dbReference type="PROSITE" id="PS50109">
    <property type="entry name" value="HIS_KIN"/>
    <property type="match status" value="1"/>
</dbReference>
<dbReference type="RefSeq" id="WP_303501239.1">
    <property type="nucleotide sequence ID" value="NZ_JAUOPU010000033.1"/>
</dbReference>
<keyword evidence="9" id="KW-0067">ATP-binding</keyword>
<dbReference type="InterPro" id="IPR003661">
    <property type="entry name" value="HisK_dim/P_dom"/>
</dbReference>
<dbReference type="Pfam" id="PF00672">
    <property type="entry name" value="HAMP"/>
    <property type="match status" value="1"/>
</dbReference>
<dbReference type="PROSITE" id="PS50885">
    <property type="entry name" value="HAMP"/>
    <property type="match status" value="1"/>
</dbReference>
<proteinExistence type="predicted"/>
<dbReference type="PANTHER" id="PTHR44936">
    <property type="entry name" value="SENSOR PROTEIN CREC"/>
    <property type="match status" value="1"/>
</dbReference>
<dbReference type="CDD" id="cd00082">
    <property type="entry name" value="HisKA"/>
    <property type="match status" value="1"/>
</dbReference>
<dbReference type="InterPro" id="IPR036097">
    <property type="entry name" value="HisK_dim/P_sf"/>
</dbReference>
<dbReference type="SMART" id="SM00388">
    <property type="entry name" value="HisKA"/>
    <property type="match status" value="1"/>
</dbReference>
<keyword evidence="10" id="KW-1133">Transmembrane helix</keyword>
<evidence type="ECO:0000256" key="9">
    <source>
        <dbReference type="ARBA" id="ARBA00022840"/>
    </source>
</evidence>
<dbReference type="InterPro" id="IPR038428">
    <property type="entry name" value="HK_sensor_dom_sf"/>
</dbReference>
<dbReference type="Gene3D" id="6.10.340.10">
    <property type="match status" value="1"/>
</dbReference>
<gene>
    <name evidence="13" type="ORF">Q4568_20255</name>
</gene>
<evidence type="ECO:0000256" key="4">
    <source>
        <dbReference type="ARBA" id="ARBA00022475"/>
    </source>
</evidence>
<dbReference type="InterPro" id="IPR005467">
    <property type="entry name" value="His_kinase_dom"/>
</dbReference>
<feature type="domain" description="HAMP" evidence="12">
    <location>
        <begin position="200"/>
        <end position="255"/>
    </location>
</feature>
<comment type="catalytic activity">
    <reaction evidence="1">
        <text>ATP + protein L-histidine = ADP + protein N-phospho-L-histidine.</text>
        <dbReference type="EC" id="2.7.13.3"/>
    </reaction>
</comment>
<dbReference type="EC" id="2.7.13.3" evidence="3"/>
<dbReference type="SMART" id="SM00387">
    <property type="entry name" value="HATPase_c"/>
    <property type="match status" value="1"/>
</dbReference>
<dbReference type="PANTHER" id="PTHR44936:SF10">
    <property type="entry name" value="SENSOR PROTEIN RSTB"/>
    <property type="match status" value="1"/>
</dbReference>
<dbReference type="Gene3D" id="3.30.565.10">
    <property type="entry name" value="Histidine kinase-like ATPase, C-terminal domain"/>
    <property type="match status" value="1"/>
</dbReference>
<evidence type="ECO:0000313" key="14">
    <source>
        <dbReference type="Proteomes" id="UP001170624"/>
    </source>
</evidence>
<dbReference type="Pfam" id="PF02518">
    <property type="entry name" value="HATPase_c"/>
    <property type="match status" value="1"/>
</dbReference>
<dbReference type="InterPro" id="IPR050980">
    <property type="entry name" value="2C_sensor_his_kinase"/>
</dbReference>
<sequence>MFNFQRINLFKNKNSDNLSVNSKWLGHDFFERKRQGPLAYKLFSYFAVILLLILGLQNVAEHALIKALLHVPSRVQSEMLALSLQAEIMIAEGDMDELADWERGQEYYLFVLDAQQNVLSGREMHPHFKFKLNFIRSLDSILDDRVNQPIIAVPLTNGNQLVIQFPHEKHPAHTFRYYFALSQIVIAVLILTVFSGLLARYLQRPLTQLQEASRRLSEGDFSVRVASEVGESVKEFSELAKDFDHMTHRIHELAEKQKRLIRDVSHELKTPLARHGLALHLLRRNLSEEQQVMADRLERESDEMNDLVSEILEFSRLENASYDPQLVPVQLEALCSLHVLEAQHSKLPGQTISCYVDKTLPLVMADSRLASRAIKNVIGNAIKYAGKDAVIRVSAYEADGKVKLEIADDGCGISPLHLKRIFDPFTRIEDSRDKLSGGNGLGLAIVKESMAVMKGSVIAENCRKGGLRITLLFVI</sequence>
<dbReference type="InterPro" id="IPR031930">
    <property type="entry name" value="HK_sensor"/>
</dbReference>
<keyword evidence="10" id="KW-0812">Transmembrane</keyword>
<accession>A0AAW7YC63</accession>
<feature type="transmembrane region" description="Helical" evidence="10">
    <location>
        <begin position="42"/>
        <end position="60"/>
    </location>
</feature>
<dbReference type="CDD" id="cd06225">
    <property type="entry name" value="HAMP"/>
    <property type="match status" value="1"/>
</dbReference>
<dbReference type="Proteomes" id="UP001170624">
    <property type="component" value="Unassembled WGS sequence"/>
</dbReference>
<evidence type="ECO:0000256" key="2">
    <source>
        <dbReference type="ARBA" id="ARBA00004651"/>
    </source>
</evidence>
<comment type="caution">
    <text evidence="13">The sequence shown here is derived from an EMBL/GenBank/DDBJ whole genome shotgun (WGS) entry which is preliminary data.</text>
</comment>
<dbReference type="PRINTS" id="PR00344">
    <property type="entry name" value="BCTRLSENSOR"/>
</dbReference>
<dbReference type="InterPro" id="IPR003594">
    <property type="entry name" value="HATPase_dom"/>
</dbReference>
<keyword evidence="8 13" id="KW-0418">Kinase</keyword>
<evidence type="ECO:0000256" key="3">
    <source>
        <dbReference type="ARBA" id="ARBA00012438"/>
    </source>
</evidence>
<evidence type="ECO:0000313" key="13">
    <source>
        <dbReference type="EMBL" id="MDO6544873.1"/>
    </source>
</evidence>
<dbReference type="EMBL" id="JAUOPU010000033">
    <property type="protein sequence ID" value="MDO6544873.1"/>
    <property type="molecule type" value="Genomic_DNA"/>
</dbReference>
<evidence type="ECO:0000259" key="12">
    <source>
        <dbReference type="PROSITE" id="PS50885"/>
    </source>
</evidence>
<feature type="domain" description="Histidine kinase" evidence="11">
    <location>
        <begin position="263"/>
        <end position="475"/>
    </location>
</feature>
<dbReference type="SUPFAM" id="SSF47384">
    <property type="entry name" value="Homodimeric domain of signal transducing histidine kinase"/>
    <property type="match status" value="1"/>
</dbReference>